<dbReference type="SUPFAM" id="SSF51045">
    <property type="entry name" value="WW domain"/>
    <property type="match status" value="1"/>
</dbReference>
<dbReference type="PROSITE" id="PS01159">
    <property type="entry name" value="WW_DOMAIN_1"/>
    <property type="match status" value="1"/>
</dbReference>
<gene>
    <name evidence="5" type="ORF">TrVE_jg9964</name>
</gene>
<dbReference type="CDD" id="cd00201">
    <property type="entry name" value="WW"/>
    <property type="match status" value="1"/>
</dbReference>
<keyword evidence="2" id="KW-0802">TPR repeat</keyword>
<feature type="region of interest" description="Disordered" evidence="3">
    <location>
        <begin position="468"/>
        <end position="489"/>
    </location>
</feature>
<dbReference type="InterPro" id="IPR001202">
    <property type="entry name" value="WW_dom"/>
</dbReference>
<dbReference type="AlphaFoldDB" id="A0A9W7BP51"/>
<dbReference type="SMART" id="SM00456">
    <property type="entry name" value="WW"/>
    <property type="match status" value="1"/>
</dbReference>
<dbReference type="SUPFAM" id="SSF52058">
    <property type="entry name" value="L domain-like"/>
    <property type="match status" value="1"/>
</dbReference>
<dbReference type="PANTHER" id="PTHR45641">
    <property type="entry name" value="TETRATRICOPEPTIDE REPEAT PROTEIN (AFU_ORTHOLOGUE AFUA_6G03870)"/>
    <property type="match status" value="1"/>
</dbReference>
<dbReference type="Proteomes" id="UP001165160">
    <property type="component" value="Unassembled WGS sequence"/>
</dbReference>
<keyword evidence="6" id="KW-1185">Reference proteome</keyword>
<dbReference type="PANTHER" id="PTHR45641:SF19">
    <property type="entry name" value="NEPHROCYSTIN-3"/>
    <property type="match status" value="1"/>
</dbReference>
<keyword evidence="1" id="KW-0677">Repeat</keyword>
<dbReference type="Gene3D" id="3.80.10.10">
    <property type="entry name" value="Ribonuclease Inhibitor"/>
    <property type="match status" value="1"/>
</dbReference>
<dbReference type="Gene3D" id="2.20.70.10">
    <property type="match status" value="1"/>
</dbReference>
<dbReference type="Gene3D" id="1.25.40.10">
    <property type="entry name" value="Tetratricopeptide repeat domain"/>
    <property type="match status" value="1"/>
</dbReference>
<dbReference type="Pfam" id="PF13306">
    <property type="entry name" value="LRR_5"/>
    <property type="match status" value="1"/>
</dbReference>
<dbReference type="EMBL" id="BRXX01000160">
    <property type="protein sequence ID" value="GMH94856.1"/>
    <property type="molecule type" value="Genomic_DNA"/>
</dbReference>
<dbReference type="Pfam" id="PF00397">
    <property type="entry name" value="WW"/>
    <property type="match status" value="1"/>
</dbReference>
<name>A0A9W7BP51_9STRA</name>
<dbReference type="InterPro" id="IPR032675">
    <property type="entry name" value="LRR_dom_sf"/>
</dbReference>
<dbReference type="Pfam" id="PF13424">
    <property type="entry name" value="TPR_12"/>
    <property type="match status" value="1"/>
</dbReference>
<evidence type="ECO:0000313" key="6">
    <source>
        <dbReference type="Proteomes" id="UP001165160"/>
    </source>
</evidence>
<dbReference type="InterPro" id="IPR036020">
    <property type="entry name" value="WW_dom_sf"/>
</dbReference>
<sequence>MQEEVHVVYHQGDGKKYARRTDITHVRIAHDVTSVDDLAFVGCEGLKFLRLNEGLKVIREFVFRGCISLKRVKIPRSVERIGWSAFSHCTGLEQLRVHHDIQVIGNRCFYGCKNLDAFHVPSSARLGFCLFDHCEKLLNDAGVNSESYEDLLAFLDKMNPVLDESWQEVDGRSRQEIDLEEAEETRLSTVTNDSMSEGEKLQEFIRLGEECRVNKEYIMALSHFTTALDGYVTMRGPQHEDSVITAMAVALVLQNLERESEAKDMYLKSVAPMVKPLFEECRKSGEEEKAEIIILRDFETCRAVFGEDHHDTIACYLHLGVLYDEQFNDYEKALKYYERGQQGQKKTVGLTNPATATTTLNMAVMNQLVGNFEEAEFNYILALSCEDEDEHGVRRSSLDIGSSSQMGLLQIHSRGQQKLKELTKLCPHLLEEDVIVEFINRKDPLKRERKRDKVKKLLRGAGKGVGQVLGKMTRRKPKKAAPNRKSMFPIPKDAVSRMGVVGGGYASMDVIDEGQDDGPSTTIAEETSYLVMHPRPSRTNHEPSHESHLLEVCPWEEYWDKEEEMIYYLNESTGESTWDMPDDFWHNKEEHLTH</sequence>
<evidence type="ECO:0000256" key="1">
    <source>
        <dbReference type="ARBA" id="ARBA00022737"/>
    </source>
</evidence>
<dbReference type="InterPro" id="IPR026906">
    <property type="entry name" value="LRR_5"/>
</dbReference>
<dbReference type="SUPFAM" id="SSF48452">
    <property type="entry name" value="TPR-like"/>
    <property type="match status" value="1"/>
</dbReference>
<proteinExistence type="predicted"/>
<reference evidence="6" key="1">
    <citation type="journal article" date="2023" name="Commun. Biol.">
        <title>Genome analysis of Parmales, the sister group of diatoms, reveals the evolutionary specialization of diatoms from phago-mixotrophs to photoautotrophs.</title>
        <authorList>
            <person name="Ban H."/>
            <person name="Sato S."/>
            <person name="Yoshikawa S."/>
            <person name="Yamada K."/>
            <person name="Nakamura Y."/>
            <person name="Ichinomiya M."/>
            <person name="Sato N."/>
            <person name="Blanc-Mathieu R."/>
            <person name="Endo H."/>
            <person name="Kuwata A."/>
            <person name="Ogata H."/>
        </authorList>
    </citation>
    <scope>NUCLEOTIDE SEQUENCE [LARGE SCALE GENOMIC DNA]</scope>
    <source>
        <strain evidence="6">NIES 3699</strain>
    </source>
</reference>
<comment type="caution">
    <text evidence="5">The sequence shown here is derived from an EMBL/GenBank/DDBJ whole genome shotgun (WGS) entry which is preliminary data.</text>
</comment>
<evidence type="ECO:0000256" key="3">
    <source>
        <dbReference type="SAM" id="MobiDB-lite"/>
    </source>
</evidence>
<dbReference type="PROSITE" id="PS50020">
    <property type="entry name" value="WW_DOMAIN_2"/>
    <property type="match status" value="1"/>
</dbReference>
<accession>A0A9W7BP51</accession>
<feature type="domain" description="WW" evidence="4">
    <location>
        <begin position="554"/>
        <end position="583"/>
    </location>
</feature>
<organism evidence="5 6">
    <name type="scientific">Triparma verrucosa</name>
    <dbReference type="NCBI Taxonomy" id="1606542"/>
    <lineage>
        <taxon>Eukaryota</taxon>
        <taxon>Sar</taxon>
        <taxon>Stramenopiles</taxon>
        <taxon>Ochrophyta</taxon>
        <taxon>Bolidophyceae</taxon>
        <taxon>Parmales</taxon>
        <taxon>Triparmaceae</taxon>
        <taxon>Triparma</taxon>
    </lineage>
</organism>
<dbReference type="InterPro" id="IPR011990">
    <property type="entry name" value="TPR-like_helical_dom_sf"/>
</dbReference>
<evidence type="ECO:0000313" key="5">
    <source>
        <dbReference type="EMBL" id="GMH94856.1"/>
    </source>
</evidence>
<evidence type="ECO:0000259" key="4">
    <source>
        <dbReference type="PROSITE" id="PS50020"/>
    </source>
</evidence>
<feature type="compositionally biased region" description="Basic residues" evidence="3">
    <location>
        <begin position="472"/>
        <end position="482"/>
    </location>
</feature>
<evidence type="ECO:0000256" key="2">
    <source>
        <dbReference type="ARBA" id="ARBA00022803"/>
    </source>
</evidence>
<protein>
    <recommendedName>
        <fullName evidence="4">WW domain-containing protein</fullName>
    </recommendedName>
</protein>